<dbReference type="InterPro" id="IPR013783">
    <property type="entry name" value="Ig-like_fold"/>
</dbReference>
<evidence type="ECO:0000313" key="6">
    <source>
        <dbReference type="Proteomes" id="UP000644756"/>
    </source>
</evidence>
<dbReference type="CDD" id="cd11338">
    <property type="entry name" value="AmyAc_CMD"/>
    <property type="match status" value="1"/>
</dbReference>
<organism evidence="5 6">
    <name type="scientific">Paenibacillus abyssi</name>
    <dbReference type="NCBI Taxonomy" id="1340531"/>
    <lineage>
        <taxon>Bacteria</taxon>
        <taxon>Bacillati</taxon>
        <taxon>Bacillota</taxon>
        <taxon>Bacilli</taxon>
        <taxon>Bacillales</taxon>
        <taxon>Paenibacillaceae</taxon>
        <taxon>Paenibacillus</taxon>
    </lineage>
</organism>
<evidence type="ECO:0000259" key="4">
    <source>
        <dbReference type="SMART" id="SM00642"/>
    </source>
</evidence>
<reference evidence="5" key="1">
    <citation type="journal article" date="2014" name="Int. J. Syst. Evol. Microbiol.">
        <title>Complete genome sequence of Corynebacterium casei LMG S-19264T (=DSM 44701T), isolated from a smear-ripened cheese.</title>
        <authorList>
            <consortium name="US DOE Joint Genome Institute (JGI-PGF)"/>
            <person name="Walter F."/>
            <person name="Albersmeier A."/>
            <person name="Kalinowski J."/>
            <person name="Ruckert C."/>
        </authorList>
    </citation>
    <scope>NUCLEOTIDE SEQUENCE</scope>
    <source>
        <strain evidence="5">CGMCC 1.12987</strain>
    </source>
</reference>
<dbReference type="AlphaFoldDB" id="A0A917D1F2"/>
<evidence type="ECO:0000313" key="5">
    <source>
        <dbReference type="EMBL" id="GGG07432.1"/>
    </source>
</evidence>
<dbReference type="Gene3D" id="3.90.400.10">
    <property type="entry name" value="Oligo-1,6-glucosidase, Domain 2"/>
    <property type="match status" value="1"/>
</dbReference>
<accession>A0A917D1F2</accession>
<keyword evidence="6" id="KW-1185">Reference proteome</keyword>
<dbReference type="RefSeq" id="WP_188531446.1">
    <property type="nucleotide sequence ID" value="NZ_BMGR01000008.1"/>
</dbReference>
<keyword evidence="2" id="KW-0378">Hydrolase</keyword>
<dbReference type="CDD" id="cd02857">
    <property type="entry name" value="E_set_CDase_PDE_N"/>
    <property type="match status" value="1"/>
</dbReference>
<dbReference type="PANTHER" id="PTHR10357">
    <property type="entry name" value="ALPHA-AMYLASE FAMILY MEMBER"/>
    <property type="match status" value="1"/>
</dbReference>
<dbReference type="Gene3D" id="2.60.40.10">
    <property type="entry name" value="Immunoglobulins"/>
    <property type="match status" value="1"/>
</dbReference>
<dbReference type="InterPro" id="IPR013780">
    <property type="entry name" value="Glyco_hydro_b"/>
</dbReference>
<sequence>MHLEAVYHRIKQNWSYAYDHKTLHIRIRTKKEDITKVDLYCGDKYGWENTHQVISMEKWASDGLFDYWEAAVQPAYRRLVYYFALHNESKTAYMLEKGFFDHPPEVIYEGLFDFPFLNPADVISPPAWVKDAVFYQIFPERFANGDPSNDPEDVLPWGGTPSPDNFFGGDLQGVIDHLDYLTELGINAIYFTPVFEATKNHKYDTKDYLKVDPHFGTNETLKQLVDACHTKGIRVMLDAVFNHCGHTFPPFVDVLHNGKASPYADWFHVREWPLSAAEDGLTYDTFAFEPIMPKLNTENPEVKDYLLGVAKYWIEEVGIDGWRLDVANEVDHQFWREFRRTVKAIKPETYILGEIMHDAMVWLQGDQFDAVMNYPFTNILLSFFARRQTRAEEFANAIHKQLASYPKQVNEVAFNLLGSHDTVRLLTLCEGKVERMKLASLFQLTFLGTPCIYYGDEIGLDGEYDPYNRRCMEWDEAKQDQDLLSFFKGMIQLRNSHAALRTGGLKFLQDQHNDYVLAYERRDAQDRFVIVMNNSERAVTSQTVVSGSCWHNIVTGQSVRADKGQLNAELPAYGYMILQATQA</sequence>
<dbReference type="InterPro" id="IPR032091">
    <property type="entry name" value="Malt_amylase-like_C"/>
</dbReference>
<dbReference type="InterPro" id="IPR006047">
    <property type="entry name" value="GH13_cat_dom"/>
</dbReference>
<dbReference type="InterPro" id="IPR004185">
    <property type="entry name" value="Glyco_hydro_13_lg-like_dom"/>
</dbReference>
<evidence type="ECO:0000256" key="1">
    <source>
        <dbReference type="ARBA" id="ARBA00008061"/>
    </source>
</evidence>
<dbReference type="InterPro" id="IPR017853">
    <property type="entry name" value="GH"/>
</dbReference>
<dbReference type="Gene3D" id="2.60.40.1180">
    <property type="entry name" value="Golgi alpha-mannosidase II"/>
    <property type="match status" value="1"/>
</dbReference>
<evidence type="ECO:0000256" key="3">
    <source>
        <dbReference type="ARBA" id="ARBA00023295"/>
    </source>
</evidence>
<dbReference type="Pfam" id="PF02903">
    <property type="entry name" value="Alpha-amylase_N"/>
    <property type="match status" value="1"/>
</dbReference>
<dbReference type="Pfam" id="PF00128">
    <property type="entry name" value="Alpha-amylase"/>
    <property type="match status" value="1"/>
</dbReference>
<dbReference type="SUPFAM" id="SSF51445">
    <property type="entry name" value="(Trans)glycosidases"/>
    <property type="match status" value="1"/>
</dbReference>
<reference evidence="5" key="2">
    <citation type="submission" date="2020-09" db="EMBL/GenBank/DDBJ databases">
        <authorList>
            <person name="Sun Q."/>
            <person name="Zhou Y."/>
        </authorList>
    </citation>
    <scope>NUCLEOTIDE SEQUENCE</scope>
    <source>
        <strain evidence="5">CGMCC 1.12987</strain>
    </source>
</reference>
<proteinExistence type="inferred from homology"/>
<dbReference type="Proteomes" id="UP000644756">
    <property type="component" value="Unassembled WGS sequence"/>
</dbReference>
<dbReference type="SMART" id="SM00642">
    <property type="entry name" value="Aamy"/>
    <property type="match status" value="1"/>
</dbReference>
<dbReference type="InterPro" id="IPR045857">
    <property type="entry name" value="O16G_dom_2"/>
</dbReference>
<dbReference type="Gene3D" id="3.20.20.80">
    <property type="entry name" value="Glycosidases"/>
    <property type="match status" value="1"/>
</dbReference>
<dbReference type="GO" id="GO:0005975">
    <property type="term" value="P:carbohydrate metabolic process"/>
    <property type="evidence" value="ECO:0007669"/>
    <property type="project" value="InterPro"/>
</dbReference>
<keyword evidence="3" id="KW-0326">Glycosidase</keyword>
<evidence type="ECO:0000256" key="2">
    <source>
        <dbReference type="ARBA" id="ARBA00022801"/>
    </source>
</evidence>
<comment type="similarity">
    <text evidence="1">Belongs to the glycosyl hydrolase 13 family.</text>
</comment>
<protein>
    <submittedName>
        <fullName evidence="5">Neopullulanase</fullName>
    </submittedName>
</protein>
<dbReference type="Pfam" id="PF16657">
    <property type="entry name" value="Malt_amylase_C"/>
    <property type="match status" value="1"/>
</dbReference>
<dbReference type="GO" id="GO:0004553">
    <property type="term" value="F:hydrolase activity, hydrolyzing O-glycosyl compounds"/>
    <property type="evidence" value="ECO:0007669"/>
    <property type="project" value="InterPro"/>
</dbReference>
<dbReference type="EMBL" id="BMGR01000008">
    <property type="protein sequence ID" value="GGG07432.1"/>
    <property type="molecule type" value="Genomic_DNA"/>
</dbReference>
<name>A0A917D1F2_9BACL</name>
<dbReference type="SUPFAM" id="SSF51011">
    <property type="entry name" value="Glycosyl hydrolase domain"/>
    <property type="match status" value="1"/>
</dbReference>
<comment type="caution">
    <text evidence="5">The sequence shown here is derived from an EMBL/GenBank/DDBJ whole genome shotgun (WGS) entry which is preliminary data.</text>
</comment>
<gene>
    <name evidence="5" type="ORF">GCM10010916_25420</name>
</gene>
<feature type="domain" description="Glycosyl hydrolase family 13 catalytic" evidence="4">
    <location>
        <begin position="136"/>
        <end position="494"/>
    </location>
</feature>
<dbReference type="PANTHER" id="PTHR10357:SF210">
    <property type="entry name" value="MALTODEXTRIN GLUCOSIDASE"/>
    <property type="match status" value="1"/>
</dbReference>